<dbReference type="Pfam" id="PF12804">
    <property type="entry name" value="NTP_transf_3"/>
    <property type="match status" value="1"/>
</dbReference>
<evidence type="ECO:0000256" key="4">
    <source>
        <dbReference type="ARBA" id="ARBA00006982"/>
    </source>
</evidence>
<dbReference type="FunFam" id="1.20.120.1760:FF:000042">
    <property type="entry name" value="Bifunctional IPC transferase and DIPP synthase"/>
    <property type="match status" value="1"/>
</dbReference>
<reference evidence="22" key="1">
    <citation type="submission" date="2016-10" db="EMBL/GenBank/DDBJ databases">
        <authorList>
            <person name="Varghese N."/>
            <person name="Submissions S."/>
        </authorList>
    </citation>
    <scope>NUCLEOTIDE SEQUENCE [LARGE SCALE GENOMIC DNA]</scope>
    <source>
        <strain evidence="22">OGL-20</strain>
    </source>
</reference>
<dbReference type="EMBL" id="FOIW01000001">
    <property type="protein sequence ID" value="SEV81772.1"/>
    <property type="molecule type" value="Genomic_DNA"/>
</dbReference>
<dbReference type="FunFam" id="3.90.550.10:FF:000282">
    <property type="entry name" value="Bifunctional IPC transferase and DIPP synthase"/>
    <property type="match status" value="1"/>
</dbReference>
<evidence type="ECO:0000256" key="7">
    <source>
        <dbReference type="ARBA" id="ARBA00013268"/>
    </source>
</evidence>
<comment type="catalytic activity">
    <reaction evidence="1">
        <text>1D-myo-inositol 3-phosphate + CTP + H(+) = CDP-1L-myo-inositol + diphosphate</text>
        <dbReference type="Rhea" id="RHEA:30647"/>
        <dbReference type="ChEBI" id="CHEBI:15378"/>
        <dbReference type="ChEBI" id="CHEBI:33019"/>
        <dbReference type="ChEBI" id="CHEBI:37563"/>
        <dbReference type="ChEBI" id="CHEBI:58401"/>
        <dbReference type="ChEBI" id="CHEBI:62573"/>
        <dbReference type="EC" id="2.7.7.74"/>
    </reaction>
</comment>
<feature type="domain" description="MobA-like NTP transferase" evidence="20">
    <location>
        <begin position="9"/>
        <end position="118"/>
    </location>
</feature>
<dbReference type="NCBIfam" id="NF041135">
    <property type="entry name" value="IPPtranDIPPsyn_Thcocales"/>
    <property type="match status" value="1"/>
</dbReference>
<sequence length="435" mass="48547">MMPMVPKTAVILAAGLGTRMGERPKGLLKVARREILYRTLTLLGQNGVERFVIVTNERYAPFYREFLKQSSFNAELVINPEPEKGNGHSLHLVKNHVSGRFVLVMGDHVYGEEFIREALRGSGLIADRKPRWTDVGEATKLKVEDGRVTEIGKKLEGWDAVDTGFFVFDDTIFEITDALERERGGDYPLSEIVKRAELPVTFLDGLPWIDVDTPSDLRMAKRMLVKTAVKGTGDGFISRHLNRKVSTEISCLLAEKVTPNQMTVITFVLGMVSAFLTLVSLPLAGILYQISSILDGVDGELARAQLRESRFGGYIDSILDRYVDGTFLALLAYSALREPLWYLIALFALLGSVMVSYSTERFKAAYGEDTYGSIPALRKLPGKRDERIFTTMLFLLHPVGASVKALFLLLAVLTNLRVGLTTYFVHKKVSYPKTI</sequence>
<evidence type="ECO:0000256" key="6">
    <source>
        <dbReference type="ARBA" id="ARBA00012504"/>
    </source>
</evidence>
<keyword evidence="15" id="KW-0511">Multifunctional enzyme</keyword>
<dbReference type="GO" id="GO:0016780">
    <property type="term" value="F:phosphotransferase activity, for other substituted phosphate groups"/>
    <property type="evidence" value="ECO:0007669"/>
    <property type="project" value="InterPro"/>
</dbReference>
<dbReference type="Proteomes" id="UP000182125">
    <property type="component" value="Unassembled WGS sequence"/>
</dbReference>
<comment type="similarity">
    <text evidence="5">In the N-terminal section; belongs to the MobA family.</text>
</comment>
<dbReference type="Pfam" id="PF01066">
    <property type="entry name" value="CDP-OH_P_transf"/>
    <property type="match status" value="1"/>
</dbReference>
<evidence type="ECO:0000256" key="16">
    <source>
        <dbReference type="ARBA" id="ARBA00049235"/>
    </source>
</evidence>
<evidence type="ECO:0000256" key="2">
    <source>
        <dbReference type="ARBA" id="ARBA00001946"/>
    </source>
</evidence>
<dbReference type="GO" id="GO:0016779">
    <property type="term" value="F:nucleotidyltransferase activity"/>
    <property type="evidence" value="ECO:0007669"/>
    <property type="project" value="UniProtKB-KW"/>
</dbReference>
<evidence type="ECO:0000256" key="8">
    <source>
        <dbReference type="ARBA" id="ARBA00018322"/>
    </source>
</evidence>
<comment type="similarity">
    <text evidence="18">Belongs to the CDP-alcohol phosphatidyltransferase class-I family.</text>
</comment>
<evidence type="ECO:0000313" key="22">
    <source>
        <dbReference type="Proteomes" id="UP000182125"/>
    </source>
</evidence>
<keyword evidence="13 19" id="KW-1133">Transmembrane helix</keyword>
<evidence type="ECO:0000256" key="9">
    <source>
        <dbReference type="ARBA" id="ARBA00022679"/>
    </source>
</evidence>
<evidence type="ECO:0000256" key="3">
    <source>
        <dbReference type="ARBA" id="ARBA00004141"/>
    </source>
</evidence>
<dbReference type="InterPro" id="IPR048254">
    <property type="entry name" value="CDP_ALCOHOL_P_TRANSF_CS"/>
</dbReference>
<evidence type="ECO:0000256" key="12">
    <source>
        <dbReference type="ARBA" id="ARBA00022842"/>
    </source>
</evidence>
<keyword evidence="9 18" id="KW-0808">Transferase</keyword>
<dbReference type="InterPro" id="IPR029044">
    <property type="entry name" value="Nucleotide-diphossugar_trans"/>
</dbReference>
<dbReference type="SUPFAM" id="SSF53448">
    <property type="entry name" value="Nucleotide-diphospho-sugar transferases"/>
    <property type="match status" value="1"/>
</dbReference>
<dbReference type="Gene3D" id="1.20.120.1760">
    <property type="match status" value="1"/>
</dbReference>
<proteinExistence type="inferred from homology"/>
<keyword evidence="14 19" id="KW-0472">Membrane</keyword>
<feature type="transmembrane region" description="Helical" evidence="19">
    <location>
        <begin position="264"/>
        <end position="290"/>
    </location>
</feature>
<keyword evidence="11" id="KW-0479">Metal-binding</keyword>
<evidence type="ECO:0000256" key="17">
    <source>
        <dbReference type="ARBA" id="ARBA00054100"/>
    </source>
</evidence>
<name>A0A1I0M0G4_9EURY</name>
<keyword evidence="21" id="KW-0548">Nucleotidyltransferase</keyword>
<dbReference type="PANTHER" id="PTHR19136">
    <property type="entry name" value="MOLYBDENUM COFACTOR GUANYLYLTRANSFERASE"/>
    <property type="match status" value="1"/>
</dbReference>
<comment type="catalytic activity">
    <reaction evidence="16">
        <text>CDP-1L-myo-inositol + 1D-myo-inositol 3-phosphate = bis(1L-myo-inositol) 3,1'-phosphate 1-phosphate + CMP + H(+)</text>
        <dbReference type="Rhea" id="RHEA:31327"/>
        <dbReference type="ChEBI" id="CHEBI:15378"/>
        <dbReference type="ChEBI" id="CHEBI:58401"/>
        <dbReference type="ChEBI" id="CHEBI:60377"/>
        <dbReference type="ChEBI" id="CHEBI:62573"/>
        <dbReference type="ChEBI" id="CHEBI:62576"/>
        <dbReference type="EC" id="2.7.8.34"/>
    </reaction>
</comment>
<comment type="similarity">
    <text evidence="4">In the C-terminal section; belongs to the CDP-alcohol phosphatidyltransferase class-I family.</text>
</comment>
<dbReference type="InterPro" id="IPR025877">
    <property type="entry name" value="MobA-like_NTP_Trfase"/>
</dbReference>
<dbReference type="InterPro" id="IPR000462">
    <property type="entry name" value="CDP-OH_P_trans"/>
</dbReference>
<dbReference type="Gene3D" id="3.90.550.10">
    <property type="entry name" value="Spore Coat Polysaccharide Biosynthesis Protein SpsA, Chain A"/>
    <property type="match status" value="1"/>
</dbReference>
<comment type="function">
    <text evidence="17">Involved in biosynthesis of di-myo-inositol phosphate (DIP), a widespread organic solute in microorganisms adapted to hot environments. Catalyzes the condensation of CTP and L-myo-inositol-1-phosphate into CDP-L-myo-inositol, as well as the biosynthesis of di-myo-inositol-1,3'-phosphate-1'-phosphate (DIPP) from CDP-L-myo-inositol and L-myo-inositol-1-phosphate.</text>
</comment>
<evidence type="ECO:0000256" key="19">
    <source>
        <dbReference type="SAM" id="Phobius"/>
    </source>
</evidence>
<evidence type="ECO:0000256" key="14">
    <source>
        <dbReference type="ARBA" id="ARBA00023136"/>
    </source>
</evidence>
<keyword evidence="12" id="KW-0460">Magnesium</keyword>
<dbReference type="EC" id="2.7.7.74" evidence="6"/>
<evidence type="ECO:0000256" key="13">
    <source>
        <dbReference type="ARBA" id="ARBA00022989"/>
    </source>
</evidence>
<evidence type="ECO:0000256" key="10">
    <source>
        <dbReference type="ARBA" id="ARBA00022692"/>
    </source>
</evidence>
<comment type="cofactor">
    <cofactor evidence="2">
        <name>Mg(2+)</name>
        <dbReference type="ChEBI" id="CHEBI:18420"/>
    </cofactor>
</comment>
<dbReference type="EC" id="2.7.8.34" evidence="7"/>
<feature type="transmembrane region" description="Helical" evidence="19">
    <location>
        <begin position="388"/>
        <end position="413"/>
    </location>
</feature>
<dbReference type="GO" id="GO:0016020">
    <property type="term" value="C:membrane"/>
    <property type="evidence" value="ECO:0007669"/>
    <property type="project" value="UniProtKB-SubCell"/>
</dbReference>
<dbReference type="GO" id="GO:0008654">
    <property type="term" value="P:phospholipid biosynthetic process"/>
    <property type="evidence" value="ECO:0007669"/>
    <property type="project" value="InterPro"/>
</dbReference>
<dbReference type="PANTHER" id="PTHR19136:SF84">
    <property type="entry name" value="BIFUNCTIONAL IPC TRANSFERASE AND DIPP SYNTHASE"/>
    <property type="match status" value="1"/>
</dbReference>
<evidence type="ECO:0000256" key="11">
    <source>
        <dbReference type="ARBA" id="ARBA00022723"/>
    </source>
</evidence>
<accession>A0A1I0M0G4</accession>
<dbReference type="InterPro" id="IPR053433">
    <property type="entry name" value="IPC_transferase/DIPP_synth"/>
</dbReference>
<keyword evidence="10 19" id="KW-0812">Transmembrane</keyword>
<comment type="subcellular location">
    <subcellularLocation>
        <location evidence="3">Membrane</location>
        <topology evidence="3">Multi-pass membrane protein</topology>
    </subcellularLocation>
</comment>
<evidence type="ECO:0000259" key="20">
    <source>
        <dbReference type="Pfam" id="PF12804"/>
    </source>
</evidence>
<dbReference type="InterPro" id="IPR043130">
    <property type="entry name" value="CDP-OH_PTrfase_TM_dom"/>
</dbReference>
<evidence type="ECO:0000256" key="15">
    <source>
        <dbReference type="ARBA" id="ARBA00023268"/>
    </source>
</evidence>
<organism evidence="21 22">
    <name type="scientific">Thermococcus thioreducens</name>
    <dbReference type="NCBI Taxonomy" id="277988"/>
    <lineage>
        <taxon>Archaea</taxon>
        <taxon>Methanobacteriati</taxon>
        <taxon>Methanobacteriota</taxon>
        <taxon>Thermococci</taxon>
        <taxon>Thermococcales</taxon>
        <taxon>Thermococcaceae</taxon>
        <taxon>Thermococcus</taxon>
    </lineage>
</organism>
<dbReference type="PROSITE" id="PS00379">
    <property type="entry name" value="CDP_ALCOHOL_P_TRANSF"/>
    <property type="match status" value="1"/>
</dbReference>
<gene>
    <name evidence="21" type="ORF">SAMN05216170_0090</name>
</gene>
<evidence type="ECO:0000313" key="21">
    <source>
        <dbReference type="EMBL" id="SEV81772.1"/>
    </source>
</evidence>
<feature type="transmembrane region" description="Helical" evidence="19">
    <location>
        <begin position="339"/>
        <end position="357"/>
    </location>
</feature>
<evidence type="ECO:0000256" key="5">
    <source>
        <dbReference type="ARBA" id="ARBA00007897"/>
    </source>
</evidence>
<evidence type="ECO:0000256" key="1">
    <source>
        <dbReference type="ARBA" id="ARBA00000729"/>
    </source>
</evidence>
<protein>
    <recommendedName>
        <fullName evidence="8">Bifunctional IPC transferase and DIPP synthase</fullName>
        <ecNumber evidence="6">2.7.7.74</ecNumber>
        <ecNumber evidence="7">2.7.8.34</ecNumber>
    </recommendedName>
</protein>
<dbReference type="AlphaFoldDB" id="A0A1I0M0G4"/>
<evidence type="ECO:0000256" key="18">
    <source>
        <dbReference type="RuleBase" id="RU003750"/>
    </source>
</evidence>
<dbReference type="GO" id="GO:0046872">
    <property type="term" value="F:metal ion binding"/>
    <property type="evidence" value="ECO:0007669"/>
    <property type="project" value="UniProtKB-KW"/>
</dbReference>